<name>A0ABW1PLU0_9FLAO</name>
<dbReference type="Gene3D" id="3.40.50.1820">
    <property type="entry name" value="alpha/beta hydrolase"/>
    <property type="match status" value="1"/>
</dbReference>
<organism evidence="4 5">
    <name type="scientific">Flavobacterium qiangtangense</name>
    <dbReference type="NCBI Taxonomy" id="1442595"/>
    <lineage>
        <taxon>Bacteria</taxon>
        <taxon>Pseudomonadati</taxon>
        <taxon>Bacteroidota</taxon>
        <taxon>Flavobacteriia</taxon>
        <taxon>Flavobacteriales</taxon>
        <taxon>Flavobacteriaceae</taxon>
        <taxon>Flavobacterium</taxon>
    </lineage>
</organism>
<feature type="domain" description="BD-FAE-like" evidence="3">
    <location>
        <begin position="42"/>
        <end position="218"/>
    </location>
</feature>
<dbReference type="InterPro" id="IPR049492">
    <property type="entry name" value="BD-FAE-like_dom"/>
</dbReference>
<dbReference type="EMBL" id="JBHSQB010000005">
    <property type="protein sequence ID" value="MFC6096274.1"/>
    <property type="molecule type" value="Genomic_DNA"/>
</dbReference>
<dbReference type="SUPFAM" id="SSF53474">
    <property type="entry name" value="alpha/beta-Hydrolases"/>
    <property type="match status" value="1"/>
</dbReference>
<dbReference type="GO" id="GO:0016787">
    <property type="term" value="F:hydrolase activity"/>
    <property type="evidence" value="ECO:0007669"/>
    <property type="project" value="UniProtKB-KW"/>
</dbReference>
<evidence type="ECO:0000256" key="2">
    <source>
        <dbReference type="SAM" id="SignalP"/>
    </source>
</evidence>
<sequence>MRIFKFIILSLLFAFASCATKKIKDISYAETLPETELKSVKLNIFKPRKSQEKLPVLIFVHGGNWNTGNKNTYGFFGRNFAKKGVLTVIPDYTLSPETDYDGMTKQIAEAINWTKENAEKFGGDPNQIFLTGHSAGGHLIALAIMNPKYGIDPKSISGIILNDAAGLDMKNYLESDPPTNENDYLATWSDDPKKWQDASPIYFLDEKTPPLMIYIGNKTYNSIKVANDRFLKALSPLQPDVKPIFVDKKHVPMILQYFFSGSDRYDEIIDFISKNTK</sequence>
<dbReference type="Pfam" id="PF20434">
    <property type="entry name" value="BD-FAE"/>
    <property type="match status" value="1"/>
</dbReference>
<dbReference type="InterPro" id="IPR029058">
    <property type="entry name" value="AB_hydrolase_fold"/>
</dbReference>
<comment type="caution">
    <text evidence="4">The sequence shown here is derived from an EMBL/GenBank/DDBJ whole genome shotgun (WGS) entry which is preliminary data.</text>
</comment>
<dbReference type="InterPro" id="IPR019826">
    <property type="entry name" value="Carboxylesterase_B_AS"/>
</dbReference>
<protein>
    <submittedName>
        <fullName evidence="4">Alpha/beta hydrolase</fullName>
    </submittedName>
</protein>
<accession>A0ABW1PLU0</accession>
<evidence type="ECO:0000313" key="4">
    <source>
        <dbReference type="EMBL" id="MFC6096274.1"/>
    </source>
</evidence>
<feature type="chain" id="PRO_5045457301" evidence="2">
    <location>
        <begin position="22"/>
        <end position="277"/>
    </location>
</feature>
<keyword evidence="2" id="KW-0732">Signal</keyword>
<feature type="signal peptide" evidence="2">
    <location>
        <begin position="1"/>
        <end position="21"/>
    </location>
</feature>
<dbReference type="Proteomes" id="UP001596287">
    <property type="component" value="Unassembled WGS sequence"/>
</dbReference>
<keyword evidence="1 4" id="KW-0378">Hydrolase</keyword>
<keyword evidence="5" id="KW-1185">Reference proteome</keyword>
<proteinExistence type="predicted"/>
<evidence type="ECO:0000259" key="3">
    <source>
        <dbReference type="Pfam" id="PF20434"/>
    </source>
</evidence>
<reference evidence="5" key="1">
    <citation type="journal article" date="2019" name="Int. J. Syst. Evol. Microbiol.">
        <title>The Global Catalogue of Microorganisms (GCM) 10K type strain sequencing project: providing services to taxonomists for standard genome sequencing and annotation.</title>
        <authorList>
            <consortium name="The Broad Institute Genomics Platform"/>
            <consortium name="The Broad Institute Genome Sequencing Center for Infectious Disease"/>
            <person name="Wu L."/>
            <person name="Ma J."/>
        </authorList>
    </citation>
    <scope>NUCLEOTIDE SEQUENCE [LARGE SCALE GENOMIC DNA]</scope>
    <source>
        <strain evidence="5">CCUG 49679</strain>
    </source>
</reference>
<dbReference type="PROSITE" id="PS00122">
    <property type="entry name" value="CARBOXYLESTERASE_B_1"/>
    <property type="match status" value="1"/>
</dbReference>
<evidence type="ECO:0000313" key="5">
    <source>
        <dbReference type="Proteomes" id="UP001596287"/>
    </source>
</evidence>
<dbReference type="PROSITE" id="PS51257">
    <property type="entry name" value="PROKAR_LIPOPROTEIN"/>
    <property type="match status" value="1"/>
</dbReference>
<dbReference type="PANTHER" id="PTHR48081:SF33">
    <property type="entry name" value="KYNURENINE FORMAMIDASE"/>
    <property type="match status" value="1"/>
</dbReference>
<evidence type="ECO:0000256" key="1">
    <source>
        <dbReference type="ARBA" id="ARBA00022801"/>
    </source>
</evidence>
<dbReference type="InterPro" id="IPR050300">
    <property type="entry name" value="GDXG_lipolytic_enzyme"/>
</dbReference>
<dbReference type="PANTHER" id="PTHR48081">
    <property type="entry name" value="AB HYDROLASE SUPERFAMILY PROTEIN C4A8.06C"/>
    <property type="match status" value="1"/>
</dbReference>
<dbReference type="RefSeq" id="WP_379791144.1">
    <property type="nucleotide sequence ID" value="NZ_JBHSQB010000005.1"/>
</dbReference>
<gene>
    <name evidence="4" type="ORF">ACFPVY_06405</name>
</gene>